<keyword evidence="7 11" id="KW-0464">Manganese</keyword>
<feature type="active site" description="GMP-histidine intermediate" evidence="9">
    <location>
        <position position="328"/>
    </location>
</feature>
<keyword evidence="5" id="KW-0692">RNA repair</keyword>
<keyword evidence="15" id="KW-1185">Reference proteome</keyword>
<feature type="binding site" evidence="11">
    <location>
        <position position="159"/>
    </location>
    <ligand>
        <name>Mn(2+)</name>
        <dbReference type="ChEBI" id="CHEBI:29035"/>
        <label>2</label>
    </ligand>
</feature>
<evidence type="ECO:0000256" key="6">
    <source>
        <dbReference type="ARBA" id="ARBA00023134"/>
    </source>
</evidence>
<feature type="binding site" evidence="10">
    <location>
        <position position="311"/>
    </location>
    <ligand>
        <name>GMP</name>
        <dbReference type="ChEBI" id="CHEBI:58115"/>
    </ligand>
</feature>
<reference evidence="13 15" key="2">
    <citation type="journal article" date="2020" name="Cell Host Microbe">
        <title>Functional and Genomic Variation between Human-Derived Isolates of Lachnospiraceae Reveals Inter- and Intra-Species Diversity.</title>
        <authorList>
            <person name="Sorbara M.T."/>
            <person name="Littmann E.R."/>
            <person name="Fontana E."/>
            <person name="Moody T.U."/>
            <person name="Kohout C.E."/>
            <person name="Gjonbalaj M."/>
            <person name="Eaton V."/>
            <person name="Seok R."/>
            <person name="Leiner I.M."/>
            <person name="Pamer E.G."/>
        </authorList>
    </citation>
    <scope>NUCLEOTIDE SEQUENCE [LARGE SCALE GENOMIC DNA]</scope>
    <source>
        <strain evidence="13 15">MSK.14.57</strain>
    </source>
</reference>
<keyword evidence="4 10" id="KW-0547">Nucleotide-binding</keyword>
<dbReference type="Gene3D" id="3.90.1860.10">
    <property type="entry name" value="tRNA-splicing ligase RtcB"/>
    <property type="match status" value="2"/>
</dbReference>
<dbReference type="InterPro" id="IPR036025">
    <property type="entry name" value="RtcB-like_sf"/>
</dbReference>
<feature type="binding site" evidence="11">
    <location>
        <position position="142"/>
    </location>
    <ligand>
        <name>Mn(2+)</name>
        <dbReference type="ChEBI" id="CHEBI:29035"/>
        <label>1</label>
    </ligand>
</feature>
<dbReference type="GO" id="GO:0003909">
    <property type="term" value="F:DNA ligase activity"/>
    <property type="evidence" value="ECO:0007669"/>
    <property type="project" value="TreeGrafter"/>
</dbReference>
<evidence type="ECO:0000256" key="3">
    <source>
        <dbReference type="ARBA" id="ARBA00022723"/>
    </source>
</evidence>
<evidence type="ECO:0000256" key="4">
    <source>
        <dbReference type="ARBA" id="ARBA00022741"/>
    </source>
</evidence>
<keyword evidence="6 10" id="KW-0342">GTP-binding</keyword>
<evidence type="ECO:0000256" key="1">
    <source>
        <dbReference type="ARBA" id="ARBA00012726"/>
    </source>
</evidence>
<dbReference type="Pfam" id="PF01139">
    <property type="entry name" value="RtcB"/>
    <property type="match status" value="2"/>
</dbReference>
<evidence type="ECO:0000313" key="15">
    <source>
        <dbReference type="Proteomes" id="UP001644750"/>
    </source>
</evidence>
<evidence type="ECO:0000256" key="8">
    <source>
        <dbReference type="ARBA" id="ARBA00047746"/>
    </source>
</evidence>
<dbReference type="RefSeq" id="WP_039862290.1">
    <property type="nucleotide sequence ID" value="NZ_BAABYN010000001.1"/>
</dbReference>
<feature type="binding site" evidence="11">
    <location>
        <position position="72"/>
    </location>
    <ligand>
        <name>Mn(2+)</name>
        <dbReference type="ChEBI" id="CHEBI:29035"/>
        <label>1</label>
    </ligand>
</feature>
<reference evidence="12 14" key="1">
    <citation type="submission" date="2015-09" db="EMBL/GenBank/DDBJ databases">
        <authorList>
            <consortium name="Pathogen Informatics"/>
        </authorList>
    </citation>
    <scope>NUCLEOTIDE SEQUENCE [LARGE SCALE GENOMIC DNA]</scope>
    <source>
        <strain evidence="12 14">2789STDY5608868</strain>
    </source>
</reference>
<evidence type="ECO:0000313" key="14">
    <source>
        <dbReference type="Proteomes" id="UP000095598"/>
    </source>
</evidence>
<keyword evidence="2 12" id="KW-0436">Ligase</keyword>
<comment type="catalytic activity">
    <reaction evidence="8">
        <text>a 3'-end 3'-phospho-ribonucleotide-RNA + a 5'-end dephospho-ribonucleoside-RNA + GTP = a ribonucleotidyl-ribonucleotide-RNA + GMP + diphosphate</text>
        <dbReference type="Rhea" id="RHEA:68076"/>
        <dbReference type="Rhea" id="RHEA-COMP:10463"/>
        <dbReference type="Rhea" id="RHEA-COMP:13936"/>
        <dbReference type="Rhea" id="RHEA-COMP:17355"/>
        <dbReference type="ChEBI" id="CHEBI:33019"/>
        <dbReference type="ChEBI" id="CHEBI:37565"/>
        <dbReference type="ChEBI" id="CHEBI:58115"/>
        <dbReference type="ChEBI" id="CHEBI:83062"/>
        <dbReference type="ChEBI" id="CHEBI:138284"/>
        <dbReference type="ChEBI" id="CHEBI:173118"/>
        <dbReference type="EC" id="6.5.1.8"/>
    </reaction>
</comment>
<protein>
    <recommendedName>
        <fullName evidence="1">3'-phosphate/5'-hydroxy nucleic acid ligase</fullName>
        <ecNumber evidence="1">6.5.1.8</ecNumber>
    </recommendedName>
</protein>
<feature type="binding site" evidence="10">
    <location>
        <begin position="141"/>
        <end position="145"/>
    </location>
    <ligand>
        <name>GMP</name>
        <dbReference type="ChEBI" id="CHEBI:58115"/>
    </ligand>
</feature>
<feature type="binding site" evidence="10">
    <location>
        <begin position="328"/>
        <end position="331"/>
    </location>
    <ligand>
        <name>GMP</name>
        <dbReference type="ChEBI" id="CHEBI:58115"/>
    </ligand>
</feature>
<dbReference type="EMBL" id="CYXT01000043">
    <property type="protein sequence ID" value="CUN19799.1"/>
    <property type="molecule type" value="Genomic_DNA"/>
</dbReference>
<evidence type="ECO:0000256" key="11">
    <source>
        <dbReference type="PIRSR" id="PIRSR601233-3"/>
    </source>
</evidence>
<dbReference type="EC" id="6.5.1.8" evidence="1"/>
<proteinExistence type="predicted"/>
<dbReference type="SUPFAM" id="SSF103365">
    <property type="entry name" value="Hypothetical protein PH1602"/>
    <property type="match status" value="1"/>
</dbReference>
<dbReference type="Proteomes" id="UP000095598">
    <property type="component" value="Unassembled WGS sequence"/>
</dbReference>
<dbReference type="EMBL" id="JAAITB010000053">
    <property type="protein sequence ID" value="NSJ81032.1"/>
    <property type="molecule type" value="Genomic_DNA"/>
</dbReference>
<dbReference type="InterPro" id="IPR001233">
    <property type="entry name" value="RtcB"/>
</dbReference>
<evidence type="ECO:0000256" key="2">
    <source>
        <dbReference type="ARBA" id="ARBA00022598"/>
    </source>
</evidence>
<evidence type="ECO:0000256" key="5">
    <source>
        <dbReference type="ARBA" id="ARBA00022800"/>
    </source>
</evidence>
<feature type="binding site" evidence="10">
    <location>
        <begin position="304"/>
        <end position="307"/>
    </location>
    <ligand>
        <name>GMP</name>
        <dbReference type="ChEBI" id="CHEBI:58115"/>
    </ligand>
</feature>
<dbReference type="PANTHER" id="PTHR43749:SF2">
    <property type="entry name" value="RNA-SPLICING LIGASE RTCB"/>
    <property type="match status" value="1"/>
</dbReference>
<dbReference type="Proteomes" id="UP001644750">
    <property type="component" value="Unassembled WGS sequence"/>
</dbReference>
<evidence type="ECO:0000256" key="9">
    <source>
        <dbReference type="PIRSR" id="PIRSR601233-1"/>
    </source>
</evidence>
<comment type="cofactor">
    <cofactor evidence="11">
        <name>Mn(2+)</name>
        <dbReference type="ChEBI" id="CHEBI:29035"/>
    </cofactor>
    <text evidence="11">Binds 2 manganese ions per subunit.</text>
</comment>
<organism evidence="12 14">
    <name type="scientific">Anaerostipes hadrus</name>
    <dbReference type="NCBI Taxonomy" id="649756"/>
    <lineage>
        <taxon>Bacteria</taxon>
        <taxon>Bacillati</taxon>
        <taxon>Bacillota</taxon>
        <taxon>Clostridia</taxon>
        <taxon>Lachnospirales</taxon>
        <taxon>Lachnospiraceae</taxon>
        <taxon>Anaerostipes</taxon>
    </lineage>
</organism>
<accession>A0A173UXR2</accession>
<dbReference type="PANTHER" id="PTHR43749">
    <property type="entry name" value="RNA-SPLICING LIGASE RTCB"/>
    <property type="match status" value="1"/>
</dbReference>
<dbReference type="AlphaFoldDB" id="A0A173UXR2"/>
<dbReference type="GO" id="GO:0005525">
    <property type="term" value="F:GTP binding"/>
    <property type="evidence" value="ECO:0007669"/>
    <property type="project" value="UniProtKB-KW"/>
</dbReference>
<keyword evidence="3 11" id="KW-0479">Metal-binding</keyword>
<name>A0A173UXR2_ANAHA</name>
<gene>
    <name evidence="12" type="primary">rtcB</name>
    <name evidence="12" type="ORF">ERS852425_03272</name>
    <name evidence="13" type="ORF">G5A72_15915</name>
</gene>
<evidence type="ECO:0000313" key="12">
    <source>
        <dbReference type="EMBL" id="CUN19799.1"/>
    </source>
</evidence>
<sequence length="401" mass="45694">MLEIKGKVNTAICYAKVIEEDAIEQIRTMCDYELTKDSKIRIMPDVHAGAGCTIGTTMTVIDKACPNVVGVDIGCGMYTVKLKEKELDFEKIDEVCHYIPSGKNVWEGREERFDLEQLRCRRNLNNTKRLERSLGTLGGGNHFIEIDQASDGTYYLVIHSGSRNLGKQVAEYYQQLAVDLHMGKEKYFAKRDEIIKTYKAAGRGKEIQHTLKELKKSYKTKVLSVPEDLCWLYGRFLEDYLHDVEICQAFARRNRERMAEIILEKTGMSTEESFHTIHNYIDTEEMILRKGAIAARKGEKVLIPVNMRDGSILAIGKGNKEWNDSAPHGAGRLMSRTRAKEQLDMETYKEVMKEVYTTSVNEQTLDEAPMAYKSLEDIIDVVSESVDVVEVMKPVFNFKAS</sequence>
<dbReference type="GO" id="GO:0006396">
    <property type="term" value="P:RNA processing"/>
    <property type="evidence" value="ECO:0007669"/>
    <property type="project" value="InterPro"/>
</dbReference>
<reference evidence="13" key="3">
    <citation type="submission" date="2020-02" db="EMBL/GenBank/DDBJ databases">
        <authorList>
            <person name="Littmann E."/>
            <person name="Sorbara M."/>
        </authorList>
    </citation>
    <scope>NUCLEOTIDE SEQUENCE</scope>
    <source>
        <strain evidence="13">MSK.14.57</strain>
    </source>
</reference>
<dbReference type="InterPro" id="IPR052915">
    <property type="entry name" value="RtcB-like"/>
</dbReference>
<evidence type="ECO:0000256" key="10">
    <source>
        <dbReference type="PIRSR" id="PIRSR601233-2"/>
    </source>
</evidence>
<dbReference type="GO" id="GO:0030145">
    <property type="term" value="F:manganese ion binding"/>
    <property type="evidence" value="ECO:0007669"/>
    <property type="project" value="TreeGrafter"/>
</dbReference>
<evidence type="ECO:0000313" key="13">
    <source>
        <dbReference type="EMBL" id="NSJ81032.1"/>
    </source>
</evidence>
<dbReference type="GO" id="GO:0170057">
    <property type="term" value="F:RNA ligase (GTP) activity"/>
    <property type="evidence" value="ECO:0007669"/>
    <property type="project" value="UniProtKB-EC"/>
</dbReference>
<dbReference type="GO" id="GO:0006281">
    <property type="term" value="P:DNA repair"/>
    <property type="evidence" value="ECO:0007669"/>
    <property type="project" value="TreeGrafter"/>
</dbReference>
<dbReference type="GO" id="GO:0042245">
    <property type="term" value="P:RNA repair"/>
    <property type="evidence" value="ECO:0007669"/>
    <property type="project" value="UniProtKB-KW"/>
</dbReference>
<evidence type="ECO:0000256" key="7">
    <source>
        <dbReference type="ARBA" id="ARBA00023211"/>
    </source>
</evidence>